<evidence type="ECO:0000313" key="3">
    <source>
        <dbReference type="Proteomes" id="UP000559404"/>
    </source>
</evidence>
<comment type="caution">
    <text evidence="2">The sequence shown here is derived from an EMBL/GenBank/DDBJ whole genome shotgun (WGS) entry which is preliminary data.</text>
</comment>
<feature type="region of interest" description="Disordered" evidence="1">
    <location>
        <begin position="1"/>
        <end position="23"/>
    </location>
</feature>
<dbReference type="EMBL" id="JACEON010000010">
    <property type="protein sequence ID" value="MBA4612311.1"/>
    <property type="molecule type" value="Genomic_DNA"/>
</dbReference>
<dbReference type="Proteomes" id="UP000559404">
    <property type="component" value="Unassembled WGS sequence"/>
</dbReference>
<proteinExistence type="predicted"/>
<dbReference type="Pfam" id="PF06698">
    <property type="entry name" value="DUF1192"/>
    <property type="match status" value="1"/>
</dbReference>
<name>A0A838XTE4_9HYPH</name>
<keyword evidence="3" id="KW-1185">Reference proteome</keyword>
<dbReference type="AlphaFoldDB" id="A0A838XTE4"/>
<reference evidence="2 3" key="2">
    <citation type="submission" date="2020-08" db="EMBL/GenBank/DDBJ databases">
        <title>Stappia taiwanensis sp. nov., isolated from a coastal thermal spring.</title>
        <authorList>
            <person name="Kampfer P."/>
        </authorList>
    </citation>
    <scope>NUCLEOTIDE SEQUENCE [LARGE SCALE GENOMIC DNA]</scope>
    <source>
        <strain evidence="2 3">DSM 23284</strain>
    </source>
</reference>
<sequence length="68" mass="7290">MAAQDDDIFPARSTGDLPLGGDLSRLSEDELKERIDTLTAEIARVEAALASRGGVRAAADAMFRKKDN</sequence>
<gene>
    <name evidence="2" type="ORF">H1W37_11650</name>
</gene>
<dbReference type="InterPro" id="IPR009579">
    <property type="entry name" value="DUF1192"/>
</dbReference>
<dbReference type="RefSeq" id="WP_181760512.1">
    <property type="nucleotide sequence ID" value="NZ_BMCR01000009.1"/>
</dbReference>
<evidence type="ECO:0000256" key="1">
    <source>
        <dbReference type="SAM" id="MobiDB-lite"/>
    </source>
</evidence>
<evidence type="ECO:0000313" key="2">
    <source>
        <dbReference type="EMBL" id="MBA4612311.1"/>
    </source>
</evidence>
<organism evidence="2 3">
    <name type="scientific">Stappia taiwanensis</name>
    <dbReference type="NCBI Taxonomy" id="992267"/>
    <lineage>
        <taxon>Bacteria</taxon>
        <taxon>Pseudomonadati</taxon>
        <taxon>Pseudomonadota</taxon>
        <taxon>Alphaproteobacteria</taxon>
        <taxon>Hyphomicrobiales</taxon>
        <taxon>Stappiaceae</taxon>
        <taxon>Stappia</taxon>
    </lineage>
</organism>
<protein>
    <submittedName>
        <fullName evidence="2">DUF1192 domain-containing protein</fullName>
    </submittedName>
</protein>
<accession>A0A838XTE4</accession>
<reference evidence="2 3" key="1">
    <citation type="submission" date="2020-07" db="EMBL/GenBank/DDBJ databases">
        <authorList>
            <person name="Li M."/>
        </authorList>
    </citation>
    <scope>NUCLEOTIDE SEQUENCE [LARGE SCALE GENOMIC DNA]</scope>
    <source>
        <strain evidence="2 3">DSM 23284</strain>
    </source>
</reference>